<evidence type="ECO:0000256" key="1">
    <source>
        <dbReference type="SAM" id="MobiDB-lite"/>
    </source>
</evidence>
<dbReference type="RefSeq" id="WP_311882826.1">
    <property type="nucleotide sequence ID" value="NZ_CP119391.1"/>
</dbReference>
<evidence type="ECO:0000313" key="2">
    <source>
        <dbReference type="EMBL" id="WNK19500.1"/>
    </source>
</evidence>
<name>A0ABY9YX90_9GAMM</name>
<dbReference type="EMBL" id="CP119391">
    <property type="protein sequence ID" value="WNK19500.1"/>
    <property type="molecule type" value="Genomic_DNA"/>
</dbReference>
<keyword evidence="3" id="KW-1185">Reference proteome</keyword>
<dbReference type="Proteomes" id="UP001301869">
    <property type="component" value="Chromosome"/>
</dbReference>
<organism evidence="2 3">
    <name type="scientific">Halomonas piscis</name>
    <dbReference type="NCBI Taxonomy" id="3031727"/>
    <lineage>
        <taxon>Bacteria</taxon>
        <taxon>Pseudomonadati</taxon>
        <taxon>Pseudomonadota</taxon>
        <taxon>Gammaproteobacteria</taxon>
        <taxon>Oceanospirillales</taxon>
        <taxon>Halomonadaceae</taxon>
        <taxon>Halomonas</taxon>
    </lineage>
</organism>
<proteinExistence type="predicted"/>
<reference evidence="2 3" key="1">
    <citation type="submission" date="2023-03" db="EMBL/GenBank/DDBJ databases">
        <title>Halomonas sp. nov., isolated from Korean tranditional fermented seafood 'Jeotgal'.</title>
        <authorList>
            <person name="Kim B."/>
            <person name="Shin N.-R."/>
        </authorList>
    </citation>
    <scope>NUCLEOTIDE SEQUENCE [LARGE SCALE GENOMIC DNA]</scope>
    <source>
        <strain evidence="2 3">SG2L-4</strain>
    </source>
</reference>
<evidence type="ECO:0000313" key="3">
    <source>
        <dbReference type="Proteomes" id="UP001301869"/>
    </source>
</evidence>
<accession>A0ABY9YX90</accession>
<protein>
    <submittedName>
        <fullName evidence="2">Uncharacterized protein</fullName>
    </submittedName>
</protein>
<gene>
    <name evidence="2" type="ORF">P1P91_11675</name>
</gene>
<feature type="compositionally biased region" description="Low complexity" evidence="1">
    <location>
        <begin position="1"/>
        <end position="16"/>
    </location>
</feature>
<sequence length="121" mass="13674">MLAKPATLPTAPAPGRRGARRLGRRCAVRNTYAIRVRRHDPGDCQLFTGDVIIIRRLQHGAHETATAEINQHTLTLERLIIRRDGLHLIFARGERPAVFLHNRDIEVLSLVMGTEHHATEH</sequence>
<feature type="region of interest" description="Disordered" evidence="1">
    <location>
        <begin position="1"/>
        <end position="20"/>
    </location>
</feature>